<organism evidence="1 2">
    <name type="scientific">Chryseobacterium aquaticum subsp. greenlandense</name>
    <dbReference type="NCBI Taxonomy" id="345663"/>
    <lineage>
        <taxon>Bacteria</taxon>
        <taxon>Pseudomonadati</taxon>
        <taxon>Bacteroidota</taxon>
        <taxon>Flavobacteriia</taxon>
        <taxon>Flavobacteriales</taxon>
        <taxon>Weeksellaceae</taxon>
        <taxon>Chryseobacterium group</taxon>
        <taxon>Chryseobacterium</taxon>
    </lineage>
</organism>
<name>A0A117KCQ7_9FLAO</name>
<protein>
    <recommendedName>
        <fullName evidence="3">Peptidase S74 domain-containing protein</fullName>
    </recommendedName>
</protein>
<dbReference type="RefSeq" id="WP_059135738.1">
    <property type="nucleotide sequence ID" value="NZ_LMAI01000002.1"/>
</dbReference>
<dbReference type="EMBL" id="LMAI01000002">
    <property type="protein sequence ID" value="KUJ57793.1"/>
    <property type="molecule type" value="Genomic_DNA"/>
</dbReference>
<dbReference type="Proteomes" id="UP000054388">
    <property type="component" value="Unassembled WGS sequence"/>
</dbReference>
<evidence type="ECO:0000313" key="2">
    <source>
        <dbReference type="Proteomes" id="UP000054388"/>
    </source>
</evidence>
<dbReference type="AlphaFoldDB" id="A0A117KCQ7"/>
<gene>
    <name evidence="1" type="ORF">AR686_03290</name>
</gene>
<reference evidence="1 2" key="1">
    <citation type="submission" date="2015-10" db="EMBL/GenBank/DDBJ databases">
        <title>Genome sequence of Chryseobacterium greenlandense.</title>
        <authorList>
            <person name="Newman J."/>
            <person name="Fischer K."/>
            <person name="Miller J."/>
        </authorList>
    </citation>
    <scope>NUCLEOTIDE SEQUENCE [LARGE SCALE GENOMIC DNA]</scope>
    <source>
        <strain evidence="1 2">UMB34</strain>
    </source>
</reference>
<accession>A0A117KCQ7</accession>
<evidence type="ECO:0000313" key="1">
    <source>
        <dbReference type="EMBL" id="KUJ57793.1"/>
    </source>
</evidence>
<proteinExistence type="predicted"/>
<evidence type="ECO:0008006" key="3">
    <source>
        <dbReference type="Google" id="ProtNLM"/>
    </source>
</evidence>
<sequence>MKSKQELKKYFENGDKPTQEQFWEWQDSYWHKDEKLPADKIDYDFSEKADLIDGKVPASQLPSYVDDVLEFADLAGFPAAGESGKLYVALNTNKLYRWSGSAYVDITQSETDTLQSVIARGNQIATGGYISYSTSSTSRSLALGANSTTFSLFFGNMNPAHTGTFNIAMGFNSGANLSTGLSNILLGAYTGTNLTTGNSNTLVGVQAGRNQNTSNGNTLVGSEAGFSSTIGYKNTFIGAGSAYQNTTGNLNTIIGYKSGLGSNLGDRNTIIGMGAGQGVSGTNNVLIGVGAGVNGGALTNKLIIHSNHTLSGYSNTAEGTMTTPQLSYLSNALITGDFVEKWVKINGSFSTQTANYNVNFDGTTGDLLFISGNSSPSRFTITPSKIGLSQGTGIISKSIILDNALDYITIGSSSTGAGMVGSSYFGGNYVDNSFVQKKYVDGTVGNFIPLTGTEVDKPVSGELKIEAPITLGTDTYSLINTVNGSIDDDEGAMNFNHNDEVNVNVQEHNFKFDEKGLSSLSDFSLTKNVLAFVQKKYVDKAVENFIPLDGTDQFIGSISNPNGNFIVGFNSVSNYNQILLDDQNVEDFPNKHFFLYGNIEEGFSTGYMKTDTSYQTSRLSSLNYGIEIISGYNDNVTEPKKFIFSEGRFYSETYNEPTTENDYVQKKYVDQKSSYSSNEEITGGQWIDGKPIYKKTVKFDTIPSTGEIDLTSHFQDVETVVSNQMFTEWYNMDVAFAGNQYRGKAFITVQPEMAKIEYVPNIDYDYSMINSFTLTLEYTKRTI</sequence>
<comment type="caution">
    <text evidence="1">The sequence shown here is derived from an EMBL/GenBank/DDBJ whole genome shotgun (WGS) entry which is preliminary data.</text>
</comment>